<reference evidence="1" key="1">
    <citation type="journal article" date="2022" name="Int. J. Mol. Sci.">
        <title>Draft Genome of Tanacetum Coccineum: Genomic Comparison of Closely Related Tanacetum-Family Plants.</title>
        <authorList>
            <person name="Yamashiro T."/>
            <person name="Shiraishi A."/>
            <person name="Nakayama K."/>
            <person name="Satake H."/>
        </authorList>
    </citation>
    <scope>NUCLEOTIDE SEQUENCE</scope>
</reference>
<protein>
    <submittedName>
        <fullName evidence="1">Uncharacterized protein</fullName>
    </submittedName>
</protein>
<name>A0ABQ4Y276_9ASTR</name>
<evidence type="ECO:0000313" key="2">
    <source>
        <dbReference type="Proteomes" id="UP001151760"/>
    </source>
</evidence>
<evidence type="ECO:0000313" key="1">
    <source>
        <dbReference type="EMBL" id="GJS71743.1"/>
    </source>
</evidence>
<proteinExistence type="predicted"/>
<gene>
    <name evidence="1" type="ORF">Tco_0704584</name>
</gene>
<dbReference type="Proteomes" id="UP001151760">
    <property type="component" value="Unassembled WGS sequence"/>
</dbReference>
<sequence>MEGSMTESKANCYPGIMKISYNGRAAYALNGGFLDDLREIAFSETNREDAIEHIENFFEIVDPIKLPNVSYEQLGLRFSYSRSFVMRANGLMVDAKKKWDPTNLEFVNWLSSKKFPKNEKMDQYTKNALWDYWKNGGDEVTSTNENVSDLEEGYWSEDKEATEIFRIETNLFDFETPLCIAL</sequence>
<accession>A0ABQ4Y276</accession>
<reference evidence="1" key="2">
    <citation type="submission" date="2022-01" db="EMBL/GenBank/DDBJ databases">
        <authorList>
            <person name="Yamashiro T."/>
            <person name="Shiraishi A."/>
            <person name="Satake H."/>
            <person name="Nakayama K."/>
        </authorList>
    </citation>
    <scope>NUCLEOTIDE SEQUENCE</scope>
</reference>
<comment type="caution">
    <text evidence="1">The sequence shown here is derived from an EMBL/GenBank/DDBJ whole genome shotgun (WGS) entry which is preliminary data.</text>
</comment>
<dbReference type="EMBL" id="BQNB010010028">
    <property type="protein sequence ID" value="GJS71743.1"/>
    <property type="molecule type" value="Genomic_DNA"/>
</dbReference>
<organism evidence="1 2">
    <name type="scientific">Tanacetum coccineum</name>
    <dbReference type="NCBI Taxonomy" id="301880"/>
    <lineage>
        <taxon>Eukaryota</taxon>
        <taxon>Viridiplantae</taxon>
        <taxon>Streptophyta</taxon>
        <taxon>Embryophyta</taxon>
        <taxon>Tracheophyta</taxon>
        <taxon>Spermatophyta</taxon>
        <taxon>Magnoliopsida</taxon>
        <taxon>eudicotyledons</taxon>
        <taxon>Gunneridae</taxon>
        <taxon>Pentapetalae</taxon>
        <taxon>asterids</taxon>
        <taxon>campanulids</taxon>
        <taxon>Asterales</taxon>
        <taxon>Asteraceae</taxon>
        <taxon>Asteroideae</taxon>
        <taxon>Anthemideae</taxon>
        <taxon>Anthemidinae</taxon>
        <taxon>Tanacetum</taxon>
    </lineage>
</organism>
<keyword evidence="2" id="KW-1185">Reference proteome</keyword>